<keyword evidence="3 4" id="KW-0732">Signal</keyword>
<dbReference type="Gene3D" id="2.40.160.10">
    <property type="entry name" value="Porin"/>
    <property type="match status" value="1"/>
</dbReference>
<evidence type="ECO:0000256" key="1">
    <source>
        <dbReference type="ARBA" id="ARBA00009075"/>
    </source>
</evidence>
<dbReference type="GO" id="GO:0015288">
    <property type="term" value="F:porin activity"/>
    <property type="evidence" value="ECO:0007669"/>
    <property type="project" value="TreeGrafter"/>
</dbReference>
<feature type="chain" id="PRO_5012032991" evidence="4">
    <location>
        <begin position="24"/>
        <end position="459"/>
    </location>
</feature>
<name>A0A1X7AND5_9GAMM</name>
<dbReference type="InterPro" id="IPR023614">
    <property type="entry name" value="Porin_dom_sf"/>
</dbReference>
<gene>
    <name evidence="5" type="ORF">EHSB41UT_03593</name>
</gene>
<evidence type="ECO:0000313" key="5">
    <source>
        <dbReference type="EMBL" id="SMA49804.1"/>
    </source>
</evidence>
<dbReference type="Pfam" id="PF03573">
    <property type="entry name" value="OprD"/>
    <property type="match status" value="1"/>
</dbReference>
<reference evidence="5 6" key="1">
    <citation type="submission" date="2017-03" db="EMBL/GenBank/DDBJ databases">
        <authorList>
            <person name="Afonso C.L."/>
            <person name="Miller P.J."/>
            <person name="Scott M.A."/>
            <person name="Spackman E."/>
            <person name="Goraichik I."/>
            <person name="Dimitrov K.M."/>
            <person name="Suarez D.L."/>
            <person name="Swayne D.E."/>
        </authorList>
    </citation>
    <scope>NUCLEOTIDE SEQUENCE [LARGE SCALE GENOMIC DNA]</scope>
    <source>
        <strain evidence="5">SB41UT1</strain>
    </source>
</reference>
<comment type="similarity">
    <text evidence="1">Belongs to the outer membrane porin (Opr) (TC 1.B.25) family.</text>
</comment>
<dbReference type="InterPro" id="IPR005318">
    <property type="entry name" value="OM_porin_bac"/>
</dbReference>
<evidence type="ECO:0000256" key="2">
    <source>
        <dbReference type="ARBA" id="ARBA00022448"/>
    </source>
</evidence>
<evidence type="ECO:0000256" key="4">
    <source>
        <dbReference type="SAM" id="SignalP"/>
    </source>
</evidence>
<dbReference type="EMBL" id="FWPT01000009">
    <property type="protein sequence ID" value="SMA49804.1"/>
    <property type="molecule type" value="Genomic_DNA"/>
</dbReference>
<proteinExistence type="inferred from homology"/>
<sequence length="459" mass="50257">MRFQKTLIALAISAGTIAQSATANPFIPEAKKELGALSFHTGSPFIDDASLDVKLRFVAYDRDSYRSPVNLPAGAPPTAKAMYSSAERHDSGLAVWADFQSGWLWDAIGFDITAYGAKALANDGNPDTIQLWEENHLSSISRIGQANLKFRFGNEDTGIDGRIGRMTLNMPMASSDMDSAVPEVFEGAVVNGHYKLISGYISRFEKFGMKESSNLNKMSAEYNFDPVTGTSEYKEIPLDMAGITLGKSGEMPILSVHYGEQQDYLEKYMVTAEAGLPIGNNFVMGQFIYHTQEGGKYYGIEDYKADMFAINLLGQIGDSLMLKGGYSQVGDDPYDISFTDGVLTLVNHTAMIWNDFNQANMKTVMLGGAYSLKSIGLDDVSLISQAAYGWDADVMEMPMGGMMPLTEDHAWEGVVGFTYEVFDGPLQGLWLNATYNKDGGGYSNTQGGRVILDYTIKMF</sequence>
<feature type="signal peptide" evidence="4">
    <location>
        <begin position="1"/>
        <end position="23"/>
    </location>
</feature>
<dbReference type="RefSeq" id="WP_165767316.1">
    <property type="nucleotide sequence ID" value="NZ_CBCSCN010000011.1"/>
</dbReference>
<dbReference type="Proteomes" id="UP000196573">
    <property type="component" value="Unassembled WGS sequence"/>
</dbReference>
<keyword evidence="2" id="KW-0813">Transport</keyword>
<evidence type="ECO:0000313" key="6">
    <source>
        <dbReference type="Proteomes" id="UP000196573"/>
    </source>
</evidence>
<accession>A0A1X7AND5</accession>
<dbReference type="PANTHER" id="PTHR34596">
    <property type="entry name" value="CHITOPORIN"/>
    <property type="match status" value="1"/>
</dbReference>
<dbReference type="GO" id="GO:0016020">
    <property type="term" value="C:membrane"/>
    <property type="evidence" value="ECO:0007669"/>
    <property type="project" value="InterPro"/>
</dbReference>
<dbReference type="AlphaFoldDB" id="A0A1X7AND5"/>
<dbReference type="PANTHER" id="PTHR34596:SF2">
    <property type="entry name" value="CHITOPORIN"/>
    <property type="match status" value="1"/>
</dbReference>
<organism evidence="5 6">
    <name type="scientific">Parendozoicomonas haliclonae</name>
    <dbReference type="NCBI Taxonomy" id="1960125"/>
    <lineage>
        <taxon>Bacteria</taxon>
        <taxon>Pseudomonadati</taxon>
        <taxon>Pseudomonadota</taxon>
        <taxon>Gammaproteobacteria</taxon>
        <taxon>Oceanospirillales</taxon>
        <taxon>Endozoicomonadaceae</taxon>
        <taxon>Parendozoicomonas</taxon>
    </lineage>
</organism>
<protein>
    <submittedName>
        <fullName evidence="5">Outer membrane porin, OprD family</fullName>
    </submittedName>
</protein>
<keyword evidence="6" id="KW-1185">Reference proteome</keyword>
<evidence type="ECO:0000256" key="3">
    <source>
        <dbReference type="ARBA" id="ARBA00022729"/>
    </source>
</evidence>